<feature type="region of interest" description="Disordered" evidence="1">
    <location>
        <begin position="1"/>
        <end position="21"/>
    </location>
</feature>
<dbReference type="AlphaFoldDB" id="A0A5B7GRH1"/>
<dbReference type="Proteomes" id="UP000324222">
    <property type="component" value="Unassembled WGS sequence"/>
</dbReference>
<sequence length="77" mass="8610">MKHLPVATYSPRPLPLNNPTSRPLMNSVHQISFIMQGSHYFPSDSLFSLPSRSSVNNTLMTSALLFSPRNPNLRVSL</sequence>
<organism evidence="2 3">
    <name type="scientific">Portunus trituberculatus</name>
    <name type="common">Swimming crab</name>
    <name type="synonym">Neptunus trituberculatus</name>
    <dbReference type="NCBI Taxonomy" id="210409"/>
    <lineage>
        <taxon>Eukaryota</taxon>
        <taxon>Metazoa</taxon>
        <taxon>Ecdysozoa</taxon>
        <taxon>Arthropoda</taxon>
        <taxon>Crustacea</taxon>
        <taxon>Multicrustacea</taxon>
        <taxon>Malacostraca</taxon>
        <taxon>Eumalacostraca</taxon>
        <taxon>Eucarida</taxon>
        <taxon>Decapoda</taxon>
        <taxon>Pleocyemata</taxon>
        <taxon>Brachyura</taxon>
        <taxon>Eubrachyura</taxon>
        <taxon>Portunoidea</taxon>
        <taxon>Portunidae</taxon>
        <taxon>Portuninae</taxon>
        <taxon>Portunus</taxon>
    </lineage>
</organism>
<keyword evidence="3" id="KW-1185">Reference proteome</keyword>
<accession>A0A5B7GRH1</accession>
<gene>
    <name evidence="2" type="ORF">E2C01_053240</name>
</gene>
<proteinExistence type="predicted"/>
<evidence type="ECO:0000313" key="2">
    <source>
        <dbReference type="EMBL" id="MPC59224.1"/>
    </source>
</evidence>
<evidence type="ECO:0000313" key="3">
    <source>
        <dbReference type="Proteomes" id="UP000324222"/>
    </source>
</evidence>
<name>A0A5B7GRH1_PORTR</name>
<dbReference type="EMBL" id="VSRR010016366">
    <property type="protein sequence ID" value="MPC59224.1"/>
    <property type="molecule type" value="Genomic_DNA"/>
</dbReference>
<protein>
    <submittedName>
        <fullName evidence="2">Uncharacterized protein</fullName>
    </submittedName>
</protein>
<comment type="caution">
    <text evidence="2">The sequence shown here is derived from an EMBL/GenBank/DDBJ whole genome shotgun (WGS) entry which is preliminary data.</text>
</comment>
<reference evidence="2 3" key="1">
    <citation type="submission" date="2019-05" db="EMBL/GenBank/DDBJ databases">
        <title>Another draft genome of Portunus trituberculatus and its Hox gene families provides insights of decapod evolution.</title>
        <authorList>
            <person name="Jeong J.-H."/>
            <person name="Song I."/>
            <person name="Kim S."/>
            <person name="Choi T."/>
            <person name="Kim D."/>
            <person name="Ryu S."/>
            <person name="Kim W."/>
        </authorList>
    </citation>
    <scope>NUCLEOTIDE SEQUENCE [LARGE SCALE GENOMIC DNA]</scope>
    <source>
        <tissue evidence="2">Muscle</tissue>
    </source>
</reference>
<evidence type="ECO:0000256" key="1">
    <source>
        <dbReference type="SAM" id="MobiDB-lite"/>
    </source>
</evidence>